<feature type="compositionally biased region" description="Polar residues" evidence="1">
    <location>
        <begin position="13"/>
        <end position="23"/>
    </location>
</feature>
<evidence type="ECO:0008006" key="4">
    <source>
        <dbReference type="Google" id="ProtNLM"/>
    </source>
</evidence>
<dbReference type="PANTHER" id="PTHR36154:SF1">
    <property type="entry name" value="DNA-BINDING TRANSCRIPTIONAL ACTIVATOR ALPA"/>
    <property type="match status" value="1"/>
</dbReference>
<organism evidence="2 3">
    <name type="scientific">Ralstonia solanacearum</name>
    <name type="common">Pseudomonas solanacearum</name>
    <dbReference type="NCBI Taxonomy" id="305"/>
    <lineage>
        <taxon>Bacteria</taxon>
        <taxon>Pseudomonadati</taxon>
        <taxon>Pseudomonadota</taxon>
        <taxon>Betaproteobacteria</taxon>
        <taxon>Burkholderiales</taxon>
        <taxon>Burkholderiaceae</taxon>
        <taxon>Ralstonia</taxon>
        <taxon>Ralstonia solanacearum species complex</taxon>
    </lineage>
</organism>
<evidence type="ECO:0000256" key="1">
    <source>
        <dbReference type="SAM" id="MobiDB-lite"/>
    </source>
</evidence>
<dbReference type="Pfam" id="PF05930">
    <property type="entry name" value="Phage_AlpA"/>
    <property type="match status" value="1"/>
</dbReference>
<dbReference type="InterPro" id="IPR052931">
    <property type="entry name" value="Prophage_regulatory_activator"/>
</dbReference>
<name>A0AAD0S599_RALSL</name>
<dbReference type="EMBL" id="CP022759">
    <property type="protein sequence ID" value="AXV81116.1"/>
    <property type="molecule type" value="Genomic_DNA"/>
</dbReference>
<evidence type="ECO:0000313" key="3">
    <source>
        <dbReference type="Proteomes" id="UP000261758"/>
    </source>
</evidence>
<proteinExistence type="predicted"/>
<dbReference type="AlphaFoldDB" id="A0AAD0S599"/>
<accession>A0AAD0S599</accession>
<dbReference type="PANTHER" id="PTHR36154">
    <property type="entry name" value="DNA-BINDING TRANSCRIPTIONAL ACTIVATOR ALPA"/>
    <property type="match status" value="1"/>
</dbReference>
<dbReference type="InterPro" id="IPR010260">
    <property type="entry name" value="AlpA"/>
</dbReference>
<dbReference type="RefSeq" id="WP_118869323.1">
    <property type="nucleotide sequence ID" value="NZ_CP022759.1"/>
</dbReference>
<protein>
    <recommendedName>
        <fullName evidence="4">AlpA family transcriptional regulator</fullName>
    </recommendedName>
</protein>
<dbReference type="Gene3D" id="1.10.238.160">
    <property type="match status" value="1"/>
</dbReference>
<feature type="region of interest" description="Disordered" evidence="1">
    <location>
        <begin position="1"/>
        <end position="23"/>
    </location>
</feature>
<dbReference type="Proteomes" id="UP000261758">
    <property type="component" value="Chromosome"/>
</dbReference>
<reference evidence="2 3" key="1">
    <citation type="submission" date="2017-08" db="EMBL/GenBank/DDBJ databases">
        <title>Genome sequences of Ralstonia solanacearum Species Complex (RSSC) isolated from Potato bacterial wilts in Korea.</title>
        <authorList>
            <person name="Cho H."/>
            <person name="Song E.-S."/>
            <person name="Lee Y.K."/>
            <person name="Lee S."/>
            <person name="Lee S.-W."/>
            <person name="Jo A."/>
            <person name="Kim J.-G."/>
            <person name="Hwang I."/>
        </authorList>
    </citation>
    <scope>NUCLEOTIDE SEQUENCE [LARGE SCALE GENOMIC DNA]</scope>
    <source>
        <strain evidence="2 3">T98</strain>
    </source>
</reference>
<evidence type="ECO:0000313" key="2">
    <source>
        <dbReference type="EMBL" id="AXV81116.1"/>
    </source>
</evidence>
<gene>
    <name evidence="2" type="ORF">CJO77_05870</name>
</gene>
<sequence>MHYPSAHAHSPAGTHSSAPTTTERFLRLPEVMSTCGLCRSSIYQKVSTGEFPQPVRLTRSSVAWVASEIQQWVAARIAARQS</sequence>